<dbReference type="Proteomes" id="UP000253727">
    <property type="component" value="Unassembled WGS sequence"/>
</dbReference>
<dbReference type="InterPro" id="IPR011006">
    <property type="entry name" value="CheY-like_superfamily"/>
</dbReference>
<name>A0A369QBB3_9SPHN</name>
<evidence type="ECO:0000256" key="2">
    <source>
        <dbReference type="ARBA" id="ARBA00023012"/>
    </source>
</evidence>
<reference evidence="10 11" key="1">
    <citation type="submission" date="2018-04" db="EMBL/GenBank/DDBJ databases">
        <title>Altererythrobacter sp. HME9302 genome sequencing and assembly.</title>
        <authorList>
            <person name="Kang H."/>
            <person name="Kim H."/>
            <person name="Joh K."/>
        </authorList>
    </citation>
    <scope>NUCLEOTIDE SEQUENCE [LARGE SCALE GENOMIC DNA]</scope>
    <source>
        <strain evidence="10 11">HME9302</strain>
    </source>
</reference>
<dbReference type="AlphaFoldDB" id="A0A369QBB3"/>
<dbReference type="PROSITE" id="PS51755">
    <property type="entry name" value="OMPR_PHOB"/>
    <property type="match status" value="1"/>
</dbReference>
<feature type="domain" description="OmpR/PhoB-type" evidence="9">
    <location>
        <begin position="131"/>
        <end position="229"/>
    </location>
</feature>
<dbReference type="SMART" id="SM00862">
    <property type="entry name" value="Trans_reg_C"/>
    <property type="match status" value="1"/>
</dbReference>
<keyword evidence="5" id="KW-0804">Transcription</keyword>
<keyword evidence="4 7" id="KW-0238">DNA-binding</keyword>
<dbReference type="SUPFAM" id="SSF46894">
    <property type="entry name" value="C-terminal effector domain of the bipartite response regulators"/>
    <property type="match status" value="1"/>
</dbReference>
<dbReference type="InterPro" id="IPR001789">
    <property type="entry name" value="Sig_transdc_resp-reg_receiver"/>
</dbReference>
<dbReference type="PANTHER" id="PTHR48111">
    <property type="entry name" value="REGULATOR OF RPOS"/>
    <property type="match status" value="1"/>
</dbReference>
<evidence type="ECO:0000256" key="5">
    <source>
        <dbReference type="ARBA" id="ARBA00023163"/>
    </source>
</evidence>
<evidence type="ECO:0000313" key="11">
    <source>
        <dbReference type="Proteomes" id="UP000253727"/>
    </source>
</evidence>
<dbReference type="InterPro" id="IPR001867">
    <property type="entry name" value="OmpR/PhoB-type_DNA-bd"/>
</dbReference>
<comment type="caution">
    <text evidence="10">The sequence shown here is derived from an EMBL/GenBank/DDBJ whole genome shotgun (WGS) entry which is preliminary data.</text>
</comment>
<dbReference type="GO" id="GO:0000976">
    <property type="term" value="F:transcription cis-regulatory region binding"/>
    <property type="evidence" value="ECO:0007669"/>
    <property type="project" value="TreeGrafter"/>
</dbReference>
<evidence type="ECO:0000256" key="4">
    <source>
        <dbReference type="ARBA" id="ARBA00023125"/>
    </source>
</evidence>
<keyword evidence="3" id="KW-0805">Transcription regulation</keyword>
<evidence type="ECO:0000256" key="1">
    <source>
        <dbReference type="ARBA" id="ARBA00022553"/>
    </source>
</evidence>
<organism evidence="10 11">
    <name type="scientific">Alteripontixanthobacter maritimus</name>
    <dbReference type="NCBI Taxonomy" id="2161824"/>
    <lineage>
        <taxon>Bacteria</taxon>
        <taxon>Pseudomonadati</taxon>
        <taxon>Pseudomonadota</taxon>
        <taxon>Alphaproteobacteria</taxon>
        <taxon>Sphingomonadales</taxon>
        <taxon>Erythrobacteraceae</taxon>
        <taxon>Alteripontixanthobacter</taxon>
    </lineage>
</organism>
<dbReference type="Gene3D" id="3.40.50.2300">
    <property type="match status" value="1"/>
</dbReference>
<keyword evidence="11" id="KW-1185">Reference proteome</keyword>
<dbReference type="Gene3D" id="1.10.10.10">
    <property type="entry name" value="Winged helix-like DNA-binding domain superfamily/Winged helix DNA-binding domain"/>
    <property type="match status" value="1"/>
</dbReference>
<dbReference type="InterPro" id="IPR039420">
    <property type="entry name" value="WalR-like"/>
</dbReference>
<dbReference type="SUPFAM" id="SSF52172">
    <property type="entry name" value="CheY-like"/>
    <property type="match status" value="1"/>
</dbReference>
<keyword evidence="1 6" id="KW-0597">Phosphoprotein</keyword>
<evidence type="ECO:0000256" key="6">
    <source>
        <dbReference type="PROSITE-ProRule" id="PRU00169"/>
    </source>
</evidence>
<dbReference type="SMART" id="SM00448">
    <property type="entry name" value="REC"/>
    <property type="match status" value="1"/>
</dbReference>
<dbReference type="InterPro" id="IPR036388">
    <property type="entry name" value="WH-like_DNA-bd_sf"/>
</dbReference>
<dbReference type="CDD" id="cd00383">
    <property type="entry name" value="trans_reg_C"/>
    <property type="match status" value="1"/>
</dbReference>
<gene>
    <name evidence="10" type="ORF">HME9302_02071</name>
</gene>
<dbReference type="InterPro" id="IPR016032">
    <property type="entry name" value="Sig_transdc_resp-reg_C-effctor"/>
</dbReference>
<dbReference type="Pfam" id="PF00486">
    <property type="entry name" value="Trans_reg_C"/>
    <property type="match status" value="1"/>
</dbReference>
<proteinExistence type="predicted"/>
<feature type="modified residue" description="4-aspartylphosphate" evidence="6">
    <location>
        <position position="56"/>
    </location>
</feature>
<evidence type="ECO:0000259" key="8">
    <source>
        <dbReference type="PROSITE" id="PS50110"/>
    </source>
</evidence>
<dbReference type="RefSeq" id="WP_115366929.1">
    <property type="nucleotide sequence ID" value="NZ_QBKA01000002.1"/>
</dbReference>
<dbReference type="GO" id="GO:0005829">
    <property type="term" value="C:cytosol"/>
    <property type="evidence" value="ECO:0007669"/>
    <property type="project" value="TreeGrafter"/>
</dbReference>
<dbReference type="Pfam" id="PF00072">
    <property type="entry name" value="Response_reg"/>
    <property type="match status" value="1"/>
</dbReference>
<evidence type="ECO:0000259" key="9">
    <source>
        <dbReference type="PROSITE" id="PS51755"/>
    </source>
</evidence>
<evidence type="ECO:0000256" key="3">
    <source>
        <dbReference type="ARBA" id="ARBA00023015"/>
    </source>
</evidence>
<sequence length="232" mass="26392">MLEEFELMHTIRILSTRDFMDDAPTILSGGMVYEFERLDIDGLDSLKSQSVWVYIDWIMPEISGLELCHRLRAIRSADQTRITLMLERDRLEDRRRAIDAGADNYLIEPLTLDVITAQIAAISGQAMTDEGDRLAIGHLSLDEQTSIAFWKDEPLFLSPTLLRLMKYFIENANRLLTREEILASINVAGQELDARSVDVAISRIRKELRKVGAGAILRTVRSRGYVLDLRIG</sequence>
<feature type="domain" description="Response regulatory" evidence="8">
    <location>
        <begin position="1"/>
        <end position="123"/>
    </location>
</feature>
<dbReference type="EMBL" id="QBKA01000002">
    <property type="protein sequence ID" value="RDC60855.1"/>
    <property type="molecule type" value="Genomic_DNA"/>
</dbReference>
<dbReference type="GO" id="GO:0006355">
    <property type="term" value="P:regulation of DNA-templated transcription"/>
    <property type="evidence" value="ECO:0007669"/>
    <property type="project" value="InterPro"/>
</dbReference>
<keyword evidence="2" id="KW-0902">Two-component regulatory system</keyword>
<dbReference type="OrthoDB" id="7407049at2"/>
<accession>A0A369QBB3</accession>
<dbReference type="PROSITE" id="PS50110">
    <property type="entry name" value="RESPONSE_REGULATORY"/>
    <property type="match status" value="1"/>
</dbReference>
<evidence type="ECO:0000256" key="7">
    <source>
        <dbReference type="PROSITE-ProRule" id="PRU01091"/>
    </source>
</evidence>
<dbReference type="GO" id="GO:0032993">
    <property type="term" value="C:protein-DNA complex"/>
    <property type="evidence" value="ECO:0007669"/>
    <property type="project" value="TreeGrafter"/>
</dbReference>
<protein>
    <submittedName>
        <fullName evidence="10">Phosphate regulon transcriptional regulatory protein PhoB</fullName>
    </submittedName>
</protein>
<evidence type="ECO:0000313" key="10">
    <source>
        <dbReference type="EMBL" id="RDC60855.1"/>
    </source>
</evidence>
<dbReference type="PANTHER" id="PTHR48111:SF1">
    <property type="entry name" value="TWO-COMPONENT RESPONSE REGULATOR ORR33"/>
    <property type="match status" value="1"/>
</dbReference>
<feature type="DNA-binding region" description="OmpR/PhoB-type" evidence="7">
    <location>
        <begin position="131"/>
        <end position="229"/>
    </location>
</feature>
<dbReference type="GO" id="GO:0000156">
    <property type="term" value="F:phosphorelay response regulator activity"/>
    <property type="evidence" value="ECO:0007669"/>
    <property type="project" value="TreeGrafter"/>
</dbReference>